<protein>
    <submittedName>
        <fullName evidence="4">SDR family oxidoreductase</fullName>
    </submittedName>
</protein>
<comment type="caution">
    <text evidence="4">The sequence shown here is derived from an EMBL/GenBank/DDBJ whole genome shotgun (WGS) entry which is preliminary data.</text>
</comment>
<organism evidence="4 5">
    <name type="scientific">Paenibacillus agricola</name>
    <dbReference type="NCBI Taxonomy" id="2716264"/>
    <lineage>
        <taxon>Bacteria</taxon>
        <taxon>Bacillati</taxon>
        <taxon>Bacillota</taxon>
        <taxon>Bacilli</taxon>
        <taxon>Bacillales</taxon>
        <taxon>Paenibacillaceae</taxon>
        <taxon>Paenibacillus</taxon>
    </lineage>
</organism>
<dbReference type="PANTHER" id="PTHR42760">
    <property type="entry name" value="SHORT-CHAIN DEHYDROGENASES/REDUCTASES FAMILY MEMBER"/>
    <property type="match status" value="1"/>
</dbReference>
<dbReference type="Gene3D" id="3.40.50.720">
    <property type="entry name" value="NAD(P)-binding Rossmann-like Domain"/>
    <property type="match status" value="1"/>
</dbReference>
<keyword evidence="2" id="KW-0560">Oxidoreductase</keyword>
<dbReference type="CDD" id="cd05233">
    <property type="entry name" value="SDR_c"/>
    <property type="match status" value="1"/>
</dbReference>
<dbReference type="Pfam" id="PF00106">
    <property type="entry name" value="adh_short"/>
    <property type="match status" value="1"/>
</dbReference>
<gene>
    <name evidence="4" type="ORF">G9U52_34110</name>
</gene>
<name>A0ABX0JEB7_9BACL</name>
<dbReference type="InterPro" id="IPR002347">
    <property type="entry name" value="SDR_fam"/>
</dbReference>
<dbReference type="NCBIfam" id="NF009466">
    <property type="entry name" value="PRK12826.1-2"/>
    <property type="match status" value="1"/>
</dbReference>
<keyword evidence="5" id="KW-1185">Reference proteome</keyword>
<proteinExistence type="inferred from homology"/>
<dbReference type="PANTHER" id="PTHR42760:SF133">
    <property type="entry name" value="3-OXOACYL-[ACYL-CARRIER-PROTEIN] REDUCTASE"/>
    <property type="match status" value="1"/>
</dbReference>
<sequence length="270" mass="29395">MLIDLHGKVAIVTGAGRGIGREIALTLAREGTKTIVIDLNPAFLEEVKKVFDENGLEGFQQVCDIRDFSDIQRVILEAEQKYGRIDILVNNAGVAGGGPVESLSEEIWDLNIDVNLKGTFLMCKAVIPIMKKQKYGRIINAASFAAIIPSYGGAAYATSKAGVAHFTRVLAGELGPWNITVNCYAPGVIPTEMNHFAELSPLEQKQLLDNLSLRRWGNKEEIGNLICILASDYAGYITGTMIDISGGKLATQVPRIAYERAEAEGWKENL</sequence>
<dbReference type="RefSeq" id="WP_166156381.1">
    <property type="nucleotide sequence ID" value="NZ_JAAOIW010000022.1"/>
</dbReference>
<dbReference type="InterPro" id="IPR020904">
    <property type="entry name" value="Sc_DH/Rdtase_CS"/>
</dbReference>
<dbReference type="PRINTS" id="PR00080">
    <property type="entry name" value="SDRFAMILY"/>
</dbReference>
<comment type="similarity">
    <text evidence="1 3">Belongs to the short-chain dehydrogenases/reductases (SDR) family.</text>
</comment>
<dbReference type="Proteomes" id="UP001165962">
    <property type="component" value="Unassembled WGS sequence"/>
</dbReference>
<dbReference type="EMBL" id="JAAOIW010000022">
    <property type="protein sequence ID" value="NHN34784.1"/>
    <property type="molecule type" value="Genomic_DNA"/>
</dbReference>
<dbReference type="PRINTS" id="PR00081">
    <property type="entry name" value="GDHRDH"/>
</dbReference>
<evidence type="ECO:0000256" key="1">
    <source>
        <dbReference type="ARBA" id="ARBA00006484"/>
    </source>
</evidence>
<accession>A0ABX0JEB7</accession>
<reference evidence="4" key="1">
    <citation type="submission" date="2020-03" db="EMBL/GenBank/DDBJ databases">
        <title>Draft sequencing of Paenibacilllus sp. S3N08.</title>
        <authorList>
            <person name="Kim D.-U."/>
        </authorList>
    </citation>
    <scope>NUCLEOTIDE SEQUENCE</scope>
    <source>
        <strain evidence="4">S3N08</strain>
    </source>
</reference>
<evidence type="ECO:0000256" key="3">
    <source>
        <dbReference type="RuleBase" id="RU000363"/>
    </source>
</evidence>
<dbReference type="SUPFAM" id="SSF51735">
    <property type="entry name" value="NAD(P)-binding Rossmann-fold domains"/>
    <property type="match status" value="1"/>
</dbReference>
<dbReference type="PROSITE" id="PS00061">
    <property type="entry name" value="ADH_SHORT"/>
    <property type="match status" value="1"/>
</dbReference>
<evidence type="ECO:0000313" key="4">
    <source>
        <dbReference type="EMBL" id="NHN34784.1"/>
    </source>
</evidence>
<dbReference type="InterPro" id="IPR036291">
    <property type="entry name" value="NAD(P)-bd_dom_sf"/>
</dbReference>
<evidence type="ECO:0000313" key="5">
    <source>
        <dbReference type="Proteomes" id="UP001165962"/>
    </source>
</evidence>
<evidence type="ECO:0000256" key="2">
    <source>
        <dbReference type="ARBA" id="ARBA00023002"/>
    </source>
</evidence>